<dbReference type="AlphaFoldDB" id="A0ABD2YMN2"/>
<dbReference type="EMBL" id="JBJUIK010000013">
    <property type="protein sequence ID" value="KAL3507107.1"/>
    <property type="molecule type" value="Genomic_DNA"/>
</dbReference>
<reference evidence="2 3" key="1">
    <citation type="submission" date="2024-11" db="EMBL/GenBank/DDBJ databases">
        <title>A near-complete genome assembly of Cinchona calisaya.</title>
        <authorList>
            <person name="Lian D.C."/>
            <person name="Zhao X.W."/>
            <person name="Wei L."/>
        </authorList>
    </citation>
    <scope>NUCLEOTIDE SEQUENCE [LARGE SCALE GENOMIC DNA]</scope>
    <source>
        <tissue evidence="2">Nenye</tissue>
    </source>
</reference>
<accession>A0ABD2YMN2</accession>
<keyword evidence="3" id="KW-1185">Reference proteome</keyword>
<evidence type="ECO:0000313" key="3">
    <source>
        <dbReference type="Proteomes" id="UP001630127"/>
    </source>
</evidence>
<gene>
    <name evidence="2" type="ORF">ACH5RR_032489</name>
</gene>
<evidence type="ECO:0000256" key="1">
    <source>
        <dbReference type="SAM" id="MobiDB-lite"/>
    </source>
</evidence>
<protein>
    <submittedName>
        <fullName evidence="2">Uncharacterized protein</fullName>
    </submittedName>
</protein>
<feature type="region of interest" description="Disordered" evidence="1">
    <location>
        <begin position="69"/>
        <end position="98"/>
    </location>
</feature>
<name>A0ABD2YMN2_9GENT</name>
<feature type="non-terminal residue" evidence="2">
    <location>
        <position position="1"/>
    </location>
</feature>
<proteinExistence type="predicted"/>
<comment type="caution">
    <text evidence="2">The sequence shown here is derived from an EMBL/GenBank/DDBJ whole genome shotgun (WGS) entry which is preliminary data.</text>
</comment>
<sequence length="98" mass="10973">RPDLYVSNIAQYTDDYYMNSGKDFVTWDSVNGARGSLRENLFCRLRMLESTFICRSGISVVIQETIAQGSRSQETIDQKEQIGGSFDSTSSGATFPEK</sequence>
<organism evidence="2 3">
    <name type="scientific">Cinchona calisaya</name>
    <dbReference type="NCBI Taxonomy" id="153742"/>
    <lineage>
        <taxon>Eukaryota</taxon>
        <taxon>Viridiplantae</taxon>
        <taxon>Streptophyta</taxon>
        <taxon>Embryophyta</taxon>
        <taxon>Tracheophyta</taxon>
        <taxon>Spermatophyta</taxon>
        <taxon>Magnoliopsida</taxon>
        <taxon>eudicotyledons</taxon>
        <taxon>Gunneridae</taxon>
        <taxon>Pentapetalae</taxon>
        <taxon>asterids</taxon>
        <taxon>lamiids</taxon>
        <taxon>Gentianales</taxon>
        <taxon>Rubiaceae</taxon>
        <taxon>Cinchonoideae</taxon>
        <taxon>Cinchoneae</taxon>
        <taxon>Cinchona</taxon>
    </lineage>
</organism>
<feature type="compositionally biased region" description="Polar residues" evidence="1">
    <location>
        <begin position="86"/>
        <end position="98"/>
    </location>
</feature>
<dbReference type="Proteomes" id="UP001630127">
    <property type="component" value="Unassembled WGS sequence"/>
</dbReference>
<evidence type="ECO:0000313" key="2">
    <source>
        <dbReference type="EMBL" id="KAL3507107.1"/>
    </source>
</evidence>